<comment type="caution">
    <text evidence="2">The sequence shown here is derived from an EMBL/GenBank/DDBJ whole genome shotgun (WGS) entry which is preliminary data.</text>
</comment>
<feature type="transmembrane region" description="Helical" evidence="1">
    <location>
        <begin position="364"/>
        <end position="388"/>
    </location>
</feature>
<dbReference type="EMBL" id="DXEX01000130">
    <property type="protein sequence ID" value="HIX59196.1"/>
    <property type="molecule type" value="Genomic_DNA"/>
</dbReference>
<accession>A0A9D1WH89</accession>
<feature type="transmembrane region" description="Helical" evidence="1">
    <location>
        <begin position="400"/>
        <end position="422"/>
    </location>
</feature>
<sequence length="443" mass="48286">MKQTSKKFIYLYGLADGTLAMIPTIYNSYWSLFLTSAAGLTAEGNAVVLSIIGVADIVSILLVSFLVQKCNLPFGKFRFWVLLGGLGAAVTRVLAFTPLLYGSVAYFAVMIVISSSLYNLAYCAYMGMIPLISNTQEERMGVVTAQQQCVALTSILVSLISVTVIQNTSYAVLSAIAGVAIFATVIPMYLATRDVDVYKPVEKMSEEERAAQPSTWDMIRLLFNIPMLTYLLGSICKIVGSIGLTMLVSYYYTYAYGDMSMLTWYLTLSTVLQLIGASLAPAINRLVKGSRNTFAFGLAFDAVFLAGAWVLGKNSALVFTIALSIAYLGWAVSHTADAAYYSYIGDYVEYKHHKNIQPFLMSMLSLVIKIGVAVSSVVVGWGLVAVGFDAENVTEAAKSWIMNLTTLLPLAVLLIGAVITMLNPLSDKKVQEIKEELDRRHAE</sequence>
<reference evidence="2" key="2">
    <citation type="submission" date="2021-04" db="EMBL/GenBank/DDBJ databases">
        <authorList>
            <person name="Gilroy R."/>
        </authorList>
    </citation>
    <scope>NUCLEOTIDE SEQUENCE</scope>
    <source>
        <strain evidence="2">ChiSjej1B19-8411</strain>
    </source>
</reference>
<name>A0A9D1WH89_9FIRM</name>
<reference evidence="2" key="1">
    <citation type="journal article" date="2021" name="PeerJ">
        <title>Extensive microbial diversity within the chicken gut microbiome revealed by metagenomics and culture.</title>
        <authorList>
            <person name="Gilroy R."/>
            <person name="Ravi A."/>
            <person name="Getino M."/>
            <person name="Pursley I."/>
            <person name="Horton D.L."/>
            <person name="Alikhan N.F."/>
            <person name="Baker D."/>
            <person name="Gharbi K."/>
            <person name="Hall N."/>
            <person name="Watson M."/>
            <person name="Adriaenssens E.M."/>
            <person name="Foster-Nyarko E."/>
            <person name="Jarju S."/>
            <person name="Secka A."/>
            <person name="Antonio M."/>
            <person name="Oren A."/>
            <person name="Chaudhuri R.R."/>
            <person name="La Ragione R."/>
            <person name="Hildebrand F."/>
            <person name="Pallen M.J."/>
        </authorList>
    </citation>
    <scope>NUCLEOTIDE SEQUENCE</scope>
    <source>
        <strain evidence="2">ChiSjej1B19-8411</strain>
    </source>
</reference>
<dbReference type="GO" id="GO:0015293">
    <property type="term" value="F:symporter activity"/>
    <property type="evidence" value="ECO:0007669"/>
    <property type="project" value="InterPro"/>
</dbReference>
<organism evidence="2 3">
    <name type="scientific">Candidatus Blautia gallistercoris</name>
    <dbReference type="NCBI Taxonomy" id="2838490"/>
    <lineage>
        <taxon>Bacteria</taxon>
        <taxon>Bacillati</taxon>
        <taxon>Bacillota</taxon>
        <taxon>Clostridia</taxon>
        <taxon>Lachnospirales</taxon>
        <taxon>Lachnospiraceae</taxon>
        <taxon>Blautia</taxon>
    </lineage>
</organism>
<dbReference type="InterPro" id="IPR036259">
    <property type="entry name" value="MFS_trans_sf"/>
</dbReference>
<dbReference type="Proteomes" id="UP000886817">
    <property type="component" value="Unassembled WGS sequence"/>
</dbReference>
<keyword evidence="1" id="KW-1133">Transmembrane helix</keyword>
<feature type="transmembrane region" description="Helical" evidence="1">
    <location>
        <begin position="107"/>
        <end position="128"/>
    </location>
</feature>
<dbReference type="Pfam" id="PF13347">
    <property type="entry name" value="MFS_2"/>
    <property type="match status" value="1"/>
</dbReference>
<dbReference type="InterPro" id="IPR039672">
    <property type="entry name" value="MFS_2"/>
</dbReference>
<feature type="transmembrane region" description="Helical" evidence="1">
    <location>
        <begin position="171"/>
        <end position="190"/>
    </location>
</feature>
<feature type="transmembrane region" description="Helical" evidence="1">
    <location>
        <begin position="228"/>
        <end position="252"/>
    </location>
</feature>
<proteinExistence type="predicted"/>
<keyword evidence="1" id="KW-0812">Transmembrane</keyword>
<feature type="transmembrane region" description="Helical" evidence="1">
    <location>
        <begin position="46"/>
        <end position="67"/>
    </location>
</feature>
<dbReference type="PANTHER" id="PTHR11328">
    <property type="entry name" value="MAJOR FACILITATOR SUPERFAMILY DOMAIN-CONTAINING PROTEIN"/>
    <property type="match status" value="1"/>
</dbReference>
<feature type="transmembrane region" description="Helical" evidence="1">
    <location>
        <begin position="294"/>
        <end position="311"/>
    </location>
</feature>
<evidence type="ECO:0000313" key="3">
    <source>
        <dbReference type="Proteomes" id="UP000886817"/>
    </source>
</evidence>
<dbReference type="AlphaFoldDB" id="A0A9D1WH89"/>
<dbReference type="Gene3D" id="1.20.1250.20">
    <property type="entry name" value="MFS general substrate transporter like domains"/>
    <property type="match status" value="2"/>
</dbReference>
<dbReference type="GO" id="GO:0005886">
    <property type="term" value="C:plasma membrane"/>
    <property type="evidence" value="ECO:0007669"/>
    <property type="project" value="TreeGrafter"/>
</dbReference>
<dbReference type="SUPFAM" id="SSF103473">
    <property type="entry name" value="MFS general substrate transporter"/>
    <property type="match status" value="1"/>
</dbReference>
<feature type="transmembrane region" description="Helical" evidence="1">
    <location>
        <begin position="149"/>
        <end position="165"/>
    </location>
</feature>
<protein>
    <submittedName>
        <fullName evidence="2">MFS transporter</fullName>
    </submittedName>
</protein>
<feature type="transmembrane region" description="Helical" evidence="1">
    <location>
        <begin position="317"/>
        <end position="343"/>
    </location>
</feature>
<gene>
    <name evidence="2" type="ORF">IAA45_05715</name>
</gene>
<dbReference type="PANTHER" id="PTHR11328:SF24">
    <property type="entry name" value="MAJOR FACILITATOR SUPERFAMILY (MFS) PROFILE DOMAIN-CONTAINING PROTEIN"/>
    <property type="match status" value="1"/>
</dbReference>
<evidence type="ECO:0000313" key="2">
    <source>
        <dbReference type="EMBL" id="HIX59196.1"/>
    </source>
</evidence>
<feature type="transmembrane region" description="Helical" evidence="1">
    <location>
        <begin position="9"/>
        <end position="26"/>
    </location>
</feature>
<dbReference type="GO" id="GO:0008643">
    <property type="term" value="P:carbohydrate transport"/>
    <property type="evidence" value="ECO:0007669"/>
    <property type="project" value="InterPro"/>
</dbReference>
<feature type="transmembrane region" description="Helical" evidence="1">
    <location>
        <begin position="79"/>
        <end position="101"/>
    </location>
</feature>
<feature type="transmembrane region" description="Helical" evidence="1">
    <location>
        <begin position="264"/>
        <end position="282"/>
    </location>
</feature>
<keyword evidence="1" id="KW-0472">Membrane</keyword>
<evidence type="ECO:0000256" key="1">
    <source>
        <dbReference type="SAM" id="Phobius"/>
    </source>
</evidence>